<organism evidence="1 2">
    <name type="scientific">Glossina morsitans morsitans</name>
    <name type="common">Savannah tsetse fly</name>
    <dbReference type="NCBI Taxonomy" id="37546"/>
    <lineage>
        <taxon>Eukaryota</taxon>
        <taxon>Metazoa</taxon>
        <taxon>Ecdysozoa</taxon>
        <taxon>Arthropoda</taxon>
        <taxon>Hexapoda</taxon>
        <taxon>Insecta</taxon>
        <taxon>Pterygota</taxon>
        <taxon>Neoptera</taxon>
        <taxon>Endopterygota</taxon>
        <taxon>Diptera</taxon>
        <taxon>Brachycera</taxon>
        <taxon>Muscomorpha</taxon>
        <taxon>Hippoboscoidea</taxon>
        <taxon>Glossinidae</taxon>
        <taxon>Glossina</taxon>
    </lineage>
</organism>
<proteinExistence type="predicted"/>
<dbReference type="EMBL" id="CCAG010012182">
    <property type="status" value="NOT_ANNOTATED_CDS"/>
    <property type="molecule type" value="Genomic_DNA"/>
</dbReference>
<dbReference type="VEuPathDB" id="VectorBase:GMOY011641"/>
<evidence type="ECO:0000313" key="2">
    <source>
        <dbReference type="Proteomes" id="UP000092444"/>
    </source>
</evidence>
<name>A0A1B0GEB7_GLOMM</name>
<keyword evidence="2" id="KW-1185">Reference proteome</keyword>
<protein>
    <submittedName>
        <fullName evidence="1">Uncharacterized protein</fullName>
    </submittedName>
</protein>
<dbReference type="AlphaFoldDB" id="A0A1B0GEB7"/>
<dbReference type="EnsemblMetazoa" id="GMOY011641-RA">
    <property type="protein sequence ID" value="GMOY011641-PA"/>
    <property type="gene ID" value="GMOY011641"/>
</dbReference>
<dbReference type="Proteomes" id="UP000092444">
    <property type="component" value="Unassembled WGS sequence"/>
</dbReference>
<evidence type="ECO:0000313" key="1">
    <source>
        <dbReference type="EnsemblMetazoa" id="GMOY011641-PA"/>
    </source>
</evidence>
<sequence>MWQFCFQKIFWEHVFRIESAKIYCNTEN</sequence>
<accession>A0A1B0GEB7</accession>
<reference evidence="1" key="1">
    <citation type="submission" date="2020-05" db="UniProtKB">
        <authorList>
            <consortium name="EnsemblMetazoa"/>
        </authorList>
    </citation>
    <scope>IDENTIFICATION</scope>
    <source>
        <strain evidence="1">Yale</strain>
    </source>
</reference>